<comment type="caution">
    <text evidence="2">The sequence shown here is derived from an EMBL/GenBank/DDBJ whole genome shotgun (WGS) entry which is preliminary data.</text>
</comment>
<reference evidence="2" key="1">
    <citation type="submission" date="2020-08" db="EMBL/GenBank/DDBJ databases">
        <title>Genome sequencing and assembly of the red palm weevil Rhynchophorus ferrugineus.</title>
        <authorList>
            <person name="Dias G.B."/>
            <person name="Bergman C.M."/>
            <person name="Manee M."/>
        </authorList>
    </citation>
    <scope>NUCLEOTIDE SEQUENCE</scope>
    <source>
        <strain evidence="2">AA-2017</strain>
        <tissue evidence="2">Whole larva</tissue>
    </source>
</reference>
<dbReference type="EMBL" id="JAACXV010000036">
    <property type="protein sequence ID" value="KAF7286143.1"/>
    <property type="molecule type" value="Genomic_DNA"/>
</dbReference>
<feature type="region of interest" description="Disordered" evidence="1">
    <location>
        <begin position="64"/>
        <end position="87"/>
    </location>
</feature>
<protein>
    <submittedName>
        <fullName evidence="2">Uncharacterized protein</fullName>
    </submittedName>
</protein>
<dbReference type="Proteomes" id="UP000625711">
    <property type="component" value="Unassembled WGS sequence"/>
</dbReference>
<evidence type="ECO:0000313" key="3">
    <source>
        <dbReference type="Proteomes" id="UP000625711"/>
    </source>
</evidence>
<evidence type="ECO:0000256" key="1">
    <source>
        <dbReference type="SAM" id="MobiDB-lite"/>
    </source>
</evidence>
<feature type="compositionally biased region" description="Basic residues" evidence="1">
    <location>
        <begin position="193"/>
        <end position="203"/>
    </location>
</feature>
<accession>A0A834IW20</accession>
<organism evidence="2 3">
    <name type="scientific">Rhynchophorus ferrugineus</name>
    <name type="common">Red palm weevil</name>
    <name type="synonym">Curculio ferrugineus</name>
    <dbReference type="NCBI Taxonomy" id="354439"/>
    <lineage>
        <taxon>Eukaryota</taxon>
        <taxon>Metazoa</taxon>
        <taxon>Ecdysozoa</taxon>
        <taxon>Arthropoda</taxon>
        <taxon>Hexapoda</taxon>
        <taxon>Insecta</taxon>
        <taxon>Pterygota</taxon>
        <taxon>Neoptera</taxon>
        <taxon>Endopterygota</taxon>
        <taxon>Coleoptera</taxon>
        <taxon>Polyphaga</taxon>
        <taxon>Cucujiformia</taxon>
        <taxon>Curculionidae</taxon>
        <taxon>Dryophthorinae</taxon>
        <taxon>Rhynchophorus</taxon>
    </lineage>
</organism>
<name>A0A834IW20_RHYFE</name>
<feature type="compositionally biased region" description="Polar residues" evidence="1">
    <location>
        <begin position="73"/>
        <end position="87"/>
    </location>
</feature>
<gene>
    <name evidence="2" type="ORF">GWI33_007391</name>
</gene>
<sequence length="253" mass="28904">MVTICTKIFCKPTIQERLLSKKRKNTEDIKEYFANLEKIRAQRNSKILSGTYIPNSTFRRISAESGNKDKSNLECQSQKSNNSLNDKEVISSSLKSLKKNHEKSQESSLLQVKSTKESSLILLQTSTLEELKNMRDLLNKSSYVPKQVSSRRPTIEKIKSAIREEKKHLTEKNKSETEETVLLSDATTSTEGKKKKKIKRKKKSADNVKKPTNSLAKSIGTSRYKIKKKIIEKVSVDIQCSLYKDDEDNSKQI</sequence>
<keyword evidence="3" id="KW-1185">Reference proteome</keyword>
<feature type="region of interest" description="Disordered" evidence="1">
    <location>
        <begin position="186"/>
        <end position="215"/>
    </location>
</feature>
<dbReference type="OrthoDB" id="6784163at2759"/>
<evidence type="ECO:0000313" key="2">
    <source>
        <dbReference type="EMBL" id="KAF7286143.1"/>
    </source>
</evidence>
<dbReference type="AlphaFoldDB" id="A0A834IW20"/>
<proteinExistence type="predicted"/>